<feature type="transmembrane region" description="Helical" evidence="4">
    <location>
        <begin position="207"/>
        <end position="233"/>
    </location>
</feature>
<evidence type="ECO:0000256" key="2">
    <source>
        <dbReference type="ARBA" id="ARBA00022989"/>
    </source>
</evidence>
<gene>
    <name evidence="6" type="ordered locus">Sthe_0723</name>
</gene>
<organism evidence="6 7">
    <name type="scientific">Sphaerobacter thermophilus (strain ATCC 49802 / DSM 20745 / KCCM 41009 / NCIMB 13125 / S 6022)</name>
    <dbReference type="NCBI Taxonomy" id="479434"/>
    <lineage>
        <taxon>Bacteria</taxon>
        <taxon>Pseudomonadati</taxon>
        <taxon>Thermomicrobiota</taxon>
        <taxon>Thermomicrobia</taxon>
        <taxon>Sphaerobacterales</taxon>
        <taxon>Sphaerobacterineae</taxon>
        <taxon>Sphaerobacteraceae</taxon>
        <taxon>Sphaerobacter</taxon>
    </lineage>
</organism>
<dbReference type="InParanoid" id="D1C1P3"/>
<evidence type="ECO:0000256" key="3">
    <source>
        <dbReference type="ARBA" id="ARBA00023136"/>
    </source>
</evidence>
<dbReference type="InterPro" id="IPR020846">
    <property type="entry name" value="MFS_dom"/>
</dbReference>
<keyword evidence="1 4" id="KW-0812">Transmembrane</keyword>
<dbReference type="Gene3D" id="1.20.1250.20">
    <property type="entry name" value="MFS general substrate transporter like domains"/>
    <property type="match status" value="2"/>
</dbReference>
<dbReference type="PROSITE" id="PS50850">
    <property type="entry name" value="MFS"/>
    <property type="match status" value="1"/>
</dbReference>
<dbReference type="eggNOG" id="COG2814">
    <property type="taxonomic scope" value="Bacteria"/>
</dbReference>
<dbReference type="GO" id="GO:0005886">
    <property type="term" value="C:plasma membrane"/>
    <property type="evidence" value="ECO:0007669"/>
    <property type="project" value="TreeGrafter"/>
</dbReference>
<feature type="transmembrane region" description="Helical" evidence="4">
    <location>
        <begin position="70"/>
        <end position="89"/>
    </location>
</feature>
<dbReference type="Proteomes" id="UP000002027">
    <property type="component" value="Chromosome 1"/>
</dbReference>
<feature type="transmembrane region" description="Helical" evidence="4">
    <location>
        <begin position="7"/>
        <end position="29"/>
    </location>
</feature>
<feature type="transmembrane region" description="Helical" evidence="4">
    <location>
        <begin position="328"/>
        <end position="348"/>
    </location>
</feature>
<dbReference type="GO" id="GO:0022857">
    <property type="term" value="F:transmembrane transporter activity"/>
    <property type="evidence" value="ECO:0007669"/>
    <property type="project" value="InterPro"/>
</dbReference>
<dbReference type="PANTHER" id="PTHR43129">
    <property type="entry name" value="FOSMIDOMYCIN RESISTANCE PROTEIN"/>
    <property type="match status" value="1"/>
</dbReference>
<dbReference type="HOGENOM" id="CLU_040537_1_1_0"/>
<proteinExistence type="predicted"/>
<protein>
    <submittedName>
        <fullName evidence="6">Major facilitator superfamily MFS_1</fullName>
    </submittedName>
</protein>
<keyword evidence="3 4" id="KW-0472">Membrane</keyword>
<feature type="transmembrane region" description="Helical" evidence="4">
    <location>
        <begin position="354"/>
        <end position="377"/>
    </location>
</feature>
<evidence type="ECO:0000256" key="4">
    <source>
        <dbReference type="SAM" id="Phobius"/>
    </source>
</evidence>
<feature type="domain" description="Major facilitator superfamily (MFS) profile" evidence="5">
    <location>
        <begin position="5"/>
        <end position="382"/>
    </location>
</feature>
<dbReference type="InterPro" id="IPR011701">
    <property type="entry name" value="MFS"/>
</dbReference>
<dbReference type="Pfam" id="PF07690">
    <property type="entry name" value="MFS_1"/>
    <property type="match status" value="1"/>
</dbReference>
<dbReference type="SUPFAM" id="SSF103473">
    <property type="entry name" value="MFS general substrate transporter"/>
    <property type="match status" value="1"/>
</dbReference>
<keyword evidence="2 4" id="KW-1133">Transmembrane helix</keyword>
<reference evidence="6 7" key="2">
    <citation type="journal article" date="2010" name="Stand. Genomic Sci.">
        <title>Complete genome sequence of Desulfohalobium retbaense type strain (HR(100)).</title>
        <authorList>
            <person name="Spring S."/>
            <person name="Nolan M."/>
            <person name="Lapidus A."/>
            <person name="Glavina Del Rio T."/>
            <person name="Copeland A."/>
            <person name="Tice H."/>
            <person name="Cheng J.F."/>
            <person name="Lucas S."/>
            <person name="Land M."/>
            <person name="Chen F."/>
            <person name="Bruce D."/>
            <person name="Goodwin L."/>
            <person name="Pitluck S."/>
            <person name="Ivanova N."/>
            <person name="Mavromatis K."/>
            <person name="Mikhailova N."/>
            <person name="Pati A."/>
            <person name="Chen A."/>
            <person name="Palaniappan K."/>
            <person name="Hauser L."/>
            <person name="Chang Y.J."/>
            <person name="Jeffries C.D."/>
            <person name="Munk C."/>
            <person name="Kiss H."/>
            <person name="Chain P."/>
            <person name="Han C."/>
            <person name="Brettin T."/>
            <person name="Detter J.C."/>
            <person name="Schuler E."/>
            <person name="Goker M."/>
            <person name="Rohde M."/>
            <person name="Bristow J."/>
            <person name="Eisen J.A."/>
            <person name="Markowitz V."/>
            <person name="Hugenholtz P."/>
            <person name="Kyrpides N.C."/>
            <person name="Klenk H.P."/>
        </authorList>
    </citation>
    <scope>NUCLEOTIDE SEQUENCE [LARGE SCALE GENOMIC DNA]</scope>
    <source>
        <strain evidence="7">ATCC 49802 / DSM 20745 / S 6022</strain>
    </source>
</reference>
<feature type="transmembrane region" description="Helical" evidence="4">
    <location>
        <begin position="239"/>
        <end position="260"/>
    </location>
</feature>
<name>D1C1P3_SPHTD</name>
<reference evidence="7" key="1">
    <citation type="submission" date="2009-11" db="EMBL/GenBank/DDBJ databases">
        <title>The complete chromosome 1 of Sphaerobacter thermophilus DSM 20745.</title>
        <authorList>
            <person name="Lucas S."/>
            <person name="Copeland A."/>
            <person name="Lapidus A."/>
            <person name="Glavina del Rio T."/>
            <person name="Dalin E."/>
            <person name="Tice H."/>
            <person name="Bruce D."/>
            <person name="Goodwin L."/>
            <person name="Pitluck S."/>
            <person name="Kyrpides N."/>
            <person name="Mavromatis K."/>
            <person name="Ivanova N."/>
            <person name="Mikhailova N."/>
            <person name="LaButti K.M."/>
            <person name="Clum A."/>
            <person name="Sun H.I."/>
            <person name="Brettin T."/>
            <person name="Detter J.C."/>
            <person name="Han C."/>
            <person name="Larimer F."/>
            <person name="Land M."/>
            <person name="Hauser L."/>
            <person name="Markowitz V."/>
            <person name="Cheng J.F."/>
            <person name="Hugenholtz P."/>
            <person name="Woyke T."/>
            <person name="Wu D."/>
            <person name="Steenblock K."/>
            <person name="Schneider S."/>
            <person name="Pukall R."/>
            <person name="Goeker M."/>
            <person name="Klenk H.P."/>
            <person name="Eisen J.A."/>
        </authorList>
    </citation>
    <scope>NUCLEOTIDE SEQUENCE [LARGE SCALE GENOMIC DNA]</scope>
    <source>
        <strain evidence="7">ATCC 49802 / DSM 20745 / S 6022</strain>
    </source>
</reference>
<evidence type="ECO:0000313" key="7">
    <source>
        <dbReference type="Proteomes" id="UP000002027"/>
    </source>
</evidence>
<dbReference type="AlphaFoldDB" id="D1C1P3"/>
<feature type="transmembrane region" description="Helical" evidence="4">
    <location>
        <begin position="41"/>
        <end position="63"/>
    </location>
</feature>
<dbReference type="InterPro" id="IPR036259">
    <property type="entry name" value="MFS_trans_sf"/>
</dbReference>
<dbReference type="EMBL" id="CP001823">
    <property type="protein sequence ID" value="ACZ38160.1"/>
    <property type="molecule type" value="Genomic_DNA"/>
</dbReference>
<evidence type="ECO:0000259" key="5">
    <source>
        <dbReference type="PROSITE" id="PS50850"/>
    </source>
</evidence>
<accession>D1C1P3</accession>
<evidence type="ECO:0000256" key="1">
    <source>
        <dbReference type="ARBA" id="ARBA00022692"/>
    </source>
</evidence>
<dbReference type="PANTHER" id="PTHR43129:SF1">
    <property type="entry name" value="FOSMIDOMYCIN RESISTANCE PROTEIN"/>
    <property type="match status" value="1"/>
</dbReference>
<evidence type="ECO:0000313" key="6">
    <source>
        <dbReference type="EMBL" id="ACZ38160.1"/>
    </source>
</evidence>
<dbReference type="FunCoup" id="D1C1P3">
    <property type="interactions" value="2"/>
</dbReference>
<dbReference type="KEGG" id="sti:Sthe_0723"/>
<keyword evidence="7" id="KW-1185">Reference proteome</keyword>
<feature type="transmembrane region" description="Helical" evidence="4">
    <location>
        <begin position="161"/>
        <end position="178"/>
    </location>
</feature>
<sequence>MRNRALLTFMLGHFTVDMYGGLLPVLYPLMALEFSLTKEAVGLVALAFTATSSIVQPIFGYLADRFGSRVLAPASVAWAALMVAVAGLAPTLGFLMLAASLAGLGSGAYHPLGAASASAVTGDLQKNTAMSIYTVGGSVGYALGPLLGALAFGAIGPAGSVFMLPIGLVSALLIARSLRGLPARVAGRGGSVADASHGRERIAWRGLLPVVGVTMLRSWVTLSLITFIPLWYADLGYSASFYGPLTTLVIGAGALGTLLGGLLADRFGQRRVLMLSLVGALPALLLFVGVPGPIALLTGALYGMLADSSLSITLVMAQRALPGRTGMASGFILGLGFVTGGIGVPLVGRLADQVGMPMALSSLSVLLVLAVALALLIPRDASQRAAVPQAAGARGDD</sequence>
<dbReference type="CDD" id="cd17478">
    <property type="entry name" value="MFS_FsR"/>
    <property type="match status" value="1"/>
</dbReference>